<keyword evidence="2" id="KW-1185">Reference proteome</keyword>
<gene>
    <name evidence="1" type="ORF">ALO_21144</name>
</gene>
<dbReference type="Proteomes" id="UP000003240">
    <property type="component" value="Unassembled WGS sequence"/>
</dbReference>
<sequence length="98" mass="10265">MERLLRSPAAGRFQGTRHIGDVVSAGETVAYVDGRAVTAQITGVLRGLLQDGLTVTAGMKVGDIDPRCKREHCYTISDKARAIGGGVLEALLSLGVCP</sequence>
<accession>F7NQ28</accession>
<dbReference type="EMBL" id="AFGF01000280">
    <property type="protein sequence ID" value="EGO61787.1"/>
    <property type="molecule type" value="Genomic_DNA"/>
</dbReference>
<proteinExistence type="predicted"/>
<reference evidence="1 2" key="1">
    <citation type="journal article" date="2011" name="EMBO J.">
        <title>Structural diversity of bacterial flagellar motors.</title>
        <authorList>
            <person name="Chen S."/>
            <person name="Beeby M."/>
            <person name="Murphy G.E."/>
            <person name="Leadbetter J.R."/>
            <person name="Hendrixson D.R."/>
            <person name="Briegel A."/>
            <person name="Li Z."/>
            <person name="Shi J."/>
            <person name="Tocheva E.I."/>
            <person name="Muller A."/>
            <person name="Dobro M.J."/>
            <person name="Jensen G.J."/>
        </authorList>
    </citation>
    <scope>NUCLEOTIDE SEQUENCE [LARGE SCALE GENOMIC DNA]</scope>
    <source>
        <strain evidence="1 2">DSM 6540</strain>
    </source>
</reference>
<evidence type="ECO:0000313" key="1">
    <source>
        <dbReference type="EMBL" id="EGO61787.1"/>
    </source>
</evidence>
<name>F7NQ28_9FIRM</name>
<comment type="caution">
    <text evidence="1">The sequence shown here is derived from an EMBL/GenBank/DDBJ whole genome shotgun (WGS) entry which is preliminary data.</text>
</comment>
<organism evidence="1 2">
    <name type="scientific">Acetonema longum DSM 6540</name>
    <dbReference type="NCBI Taxonomy" id="1009370"/>
    <lineage>
        <taxon>Bacteria</taxon>
        <taxon>Bacillati</taxon>
        <taxon>Bacillota</taxon>
        <taxon>Negativicutes</taxon>
        <taxon>Acetonemataceae</taxon>
        <taxon>Acetonema</taxon>
    </lineage>
</organism>
<dbReference type="AlphaFoldDB" id="F7NQ28"/>
<protein>
    <submittedName>
        <fullName evidence="1">Biotin/lipoyl attachment</fullName>
    </submittedName>
</protein>
<dbReference type="RefSeq" id="WP_004099877.1">
    <property type="nucleotide sequence ID" value="NZ_AFGF01000280.1"/>
</dbReference>
<dbReference type="STRING" id="1009370.ALO_21144"/>
<dbReference type="eggNOG" id="COG3608">
    <property type="taxonomic scope" value="Bacteria"/>
</dbReference>
<evidence type="ECO:0000313" key="2">
    <source>
        <dbReference type="Proteomes" id="UP000003240"/>
    </source>
</evidence>